<accession>A0ABD3M0G0</accession>
<evidence type="ECO:0000256" key="1">
    <source>
        <dbReference type="SAM" id="MobiDB-lite"/>
    </source>
</evidence>
<dbReference type="AlphaFoldDB" id="A0ABD3M0G0"/>
<dbReference type="EMBL" id="JALLBG020000264">
    <property type="protein sequence ID" value="KAL3757509.1"/>
    <property type="molecule type" value="Genomic_DNA"/>
</dbReference>
<evidence type="ECO:0000313" key="3">
    <source>
        <dbReference type="Proteomes" id="UP001530293"/>
    </source>
</evidence>
<reference evidence="2 3" key="1">
    <citation type="submission" date="2024-10" db="EMBL/GenBank/DDBJ databases">
        <title>Updated reference genomes for cyclostephanoid diatoms.</title>
        <authorList>
            <person name="Roberts W.R."/>
            <person name="Alverson A.J."/>
        </authorList>
    </citation>
    <scope>NUCLEOTIDE SEQUENCE [LARGE SCALE GENOMIC DNA]</scope>
    <source>
        <strain evidence="2 3">AJA232-27</strain>
    </source>
</reference>
<proteinExistence type="predicted"/>
<feature type="compositionally biased region" description="Low complexity" evidence="1">
    <location>
        <begin position="34"/>
        <end position="43"/>
    </location>
</feature>
<organism evidence="2 3">
    <name type="scientific">Discostella pseudostelligera</name>
    <dbReference type="NCBI Taxonomy" id="259834"/>
    <lineage>
        <taxon>Eukaryota</taxon>
        <taxon>Sar</taxon>
        <taxon>Stramenopiles</taxon>
        <taxon>Ochrophyta</taxon>
        <taxon>Bacillariophyta</taxon>
        <taxon>Coscinodiscophyceae</taxon>
        <taxon>Thalassiosirophycidae</taxon>
        <taxon>Stephanodiscales</taxon>
        <taxon>Stephanodiscaceae</taxon>
        <taxon>Discostella</taxon>
    </lineage>
</organism>
<feature type="compositionally biased region" description="Polar residues" evidence="1">
    <location>
        <begin position="87"/>
        <end position="112"/>
    </location>
</feature>
<comment type="caution">
    <text evidence="2">The sequence shown here is derived from an EMBL/GenBank/DDBJ whole genome shotgun (WGS) entry which is preliminary data.</text>
</comment>
<name>A0ABD3M0G0_9STRA</name>
<feature type="region of interest" description="Disordered" evidence="1">
    <location>
        <begin position="87"/>
        <end position="118"/>
    </location>
</feature>
<feature type="region of interest" description="Disordered" evidence="1">
    <location>
        <begin position="1"/>
        <end position="44"/>
    </location>
</feature>
<gene>
    <name evidence="2" type="ORF">ACHAWU_000906</name>
</gene>
<evidence type="ECO:0000313" key="2">
    <source>
        <dbReference type="EMBL" id="KAL3757509.1"/>
    </source>
</evidence>
<protein>
    <submittedName>
        <fullName evidence="2">Uncharacterized protein</fullName>
    </submittedName>
</protein>
<keyword evidence="3" id="KW-1185">Reference proteome</keyword>
<sequence length="204" mass="22849">MMQPNNHPNHRLVRTAPRPSRTHNHGLLRGIDESSSTSSSFDSGDPEILIRNNLFAPPVVVQNEIFRSESKAINHYQSQVLTQRNYNNHHSTPSAAVNRQQNRPESSSSPQRSAVVKRTGNDQYCGCGLSAEIAHAIAYRTPMKARPTPMKTPNKSIIGRGILKTPGVVGILKTPAKQQQSKPLRRQLRWKSMTSTLHRIHVEQ</sequence>
<dbReference type="Proteomes" id="UP001530293">
    <property type="component" value="Unassembled WGS sequence"/>
</dbReference>